<evidence type="ECO:0000256" key="1">
    <source>
        <dbReference type="SAM" id="MobiDB-lite"/>
    </source>
</evidence>
<protein>
    <submittedName>
        <fullName evidence="2">Uncharacterized protein</fullName>
    </submittedName>
</protein>
<comment type="caution">
    <text evidence="2">The sequence shown here is derived from an EMBL/GenBank/DDBJ whole genome shotgun (WGS) entry which is preliminary data.</text>
</comment>
<gene>
    <name evidence="2" type="ORF">P7K49_002061</name>
</gene>
<accession>A0ABQ9WGV0</accession>
<keyword evidence="3" id="KW-1185">Reference proteome</keyword>
<name>A0ABQ9WGV0_SAGOE</name>
<evidence type="ECO:0000313" key="2">
    <source>
        <dbReference type="EMBL" id="KAK2120675.1"/>
    </source>
</evidence>
<feature type="region of interest" description="Disordered" evidence="1">
    <location>
        <begin position="1"/>
        <end position="25"/>
    </location>
</feature>
<reference evidence="2 3" key="1">
    <citation type="submission" date="2023-05" db="EMBL/GenBank/DDBJ databases">
        <title>B98-5 Cell Line De Novo Hybrid Assembly: An Optical Mapping Approach.</title>
        <authorList>
            <person name="Kananen K."/>
            <person name="Auerbach J.A."/>
            <person name="Kautto E."/>
            <person name="Blachly J.S."/>
        </authorList>
    </citation>
    <scope>NUCLEOTIDE SEQUENCE [LARGE SCALE GENOMIC DNA]</scope>
    <source>
        <strain evidence="2">B95-8</strain>
        <tissue evidence="2">Cell line</tissue>
    </source>
</reference>
<dbReference type="Proteomes" id="UP001266305">
    <property type="component" value="Unassembled WGS sequence"/>
</dbReference>
<organism evidence="2 3">
    <name type="scientific">Saguinus oedipus</name>
    <name type="common">Cotton-top tamarin</name>
    <name type="synonym">Oedipomidas oedipus</name>
    <dbReference type="NCBI Taxonomy" id="9490"/>
    <lineage>
        <taxon>Eukaryota</taxon>
        <taxon>Metazoa</taxon>
        <taxon>Chordata</taxon>
        <taxon>Craniata</taxon>
        <taxon>Vertebrata</taxon>
        <taxon>Euteleostomi</taxon>
        <taxon>Mammalia</taxon>
        <taxon>Eutheria</taxon>
        <taxon>Euarchontoglires</taxon>
        <taxon>Primates</taxon>
        <taxon>Haplorrhini</taxon>
        <taxon>Platyrrhini</taxon>
        <taxon>Cebidae</taxon>
        <taxon>Callitrichinae</taxon>
        <taxon>Saguinus</taxon>
    </lineage>
</organism>
<sequence>MGALVLAPADEPKGRAQLSGTLTDPVLQGGGGRGLGSPSLAVFQGTALVIHAAALELGQQVKEAFLVRGRDPRDALGRQWGHCGQSPTATPCTRLWLHKTVAACRDHTLLRPWPRSGPTPASCRLSLPPAGYPSPLPAIPPPCRLSLPPAGYPSPLPAIPPPCRLSLPRMCHPPAPADSPRLLPSCGCQPVQASVITCPPSPDILEASLASCAVPAMPSFGPATSSLCPCRT</sequence>
<evidence type="ECO:0000313" key="3">
    <source>
        <dbReference type="Proteomes" id="UP001266305"/>
    </source>
</evidence>
<proteinExistence type="predicted"/>
<dbReference type="EMBL" id="JASSZA010000001">
    <property type="protein sequence ID" value="KAK2120675.1"/>
    <property type="molecule type" value="Genomic_DNA"/>
</dbReference>